<gene>
    <name evidence="1" type="ORF">Pr1d_22960</name>
</gene>
<proteinExistence type="predicted"/>
<dbReference type="RefSeq" id="WP_148073570.1">
    <property type="nucleotide sequence ID" value="NZ_CP042913.1"/>
</dbReference>
<dbReference type="Proteomes" id="UP000323917">
    <property type="component" value="Chromosome"/>
</dbReference>
<accession>A0A5B9QDI9</accession>
<dbReference type="EMBL" id="CP042913">
    <property type="protein sequence ID" value="QEG35006.1"/>
    <property type="molecule type" value="Genomic_DNA"/>
</dbReference>
<evidence type="ECO:0000313" key="2">
    <source>
        <dbReference type="Proteomes" id="UP000323917"/>
    </source>
</evidence>
<organism evidence="1 2">
    <name type="scientific">Bythopirellula goksoeyrii</name>
    <dbReference type="NCBI Taxonomy" id="1400387"/>
    <lineage>
        <taxon>Bacteria</taxon>
        <taxon>Pseudomonadati</taxon>
        <taxon>Planctomycetota</taxon>
        <taxon>Planctomycetia</taxon>
        <taxon>Pirellulales</taxon>
        <taxon>Lacipirellulaceae</taxon>
        <taxon>Bythopirellula</taxon>
    </lineage>
</organism>
<dbReference type="KEGG" id="bgok:Pr1d_22960"/>
<dbReference type="OrthoDB" id="283167at2"/>
<name>A0A5B9QDI9_9BACT</name>
<protein>
    <submittedName>
        <fullName evidence="1">Uncharacterized protein</fullName>
    </submittedName>
</protein>
<evidence type="ECO:0000313" key="1">
    <source>
        <dbReference type="EMBL" id="QEG35006.1"/>
    </source>
</evidence>
<keyword evidence="2" id="KW-1185">Reference proteome</keyword>
<sequence>MKLRPRIKLLTLLLIMTIVALGTALWQNSREVIPLRDTVRELKKELGQFYVDDPSLLHVQRRKTITGSCWRWELCLPTSSSYQLYVSEGSFGEILPGDLNDWLENNHPQRRILGKLEPGHFSFELSVEDYGGKWWIRYATKNEIRGTMQLRPGEDWYQELPKNIQSSDAGFERVTHMNADEPVLLLCVRHGIEQQVDNTSVINQTAENAETLVIWIGP</sequence>
<dbReference type="AlphaFoldDB" id="A0A5B9QDI9"/>
<reference evidence="1 2" key="1">
    <citation type="submission" date="2019-08" db="EMBL/GenBank/DDBJ databases">
        <title>Deep-cultivation of Planctomycetes and their phenomic and genomic characterization uncovers novel biology.</title>
        <authorList>
            <person name="Wiegand S."/>
            <person name="Jogler M."/>
            <person name="Boedeker C."/>
            <person name="Pinto D."/>
            <person name="Vollmers J."/>
            <person name="Rivas-Marin E."/>
            <person name="Kohn T."/>
            <person name="Peeters S.H."/>
            <person name="Heuer A."/>
            <person name="Rast P."/>
            <person name="Oberbeckmann S."/>
            <person name="Bunk B."/>
            <person name="Jeske O."/>
            <person name="Meyerdierks A."/>
            <person name="Storesund J.E."/>
            <person name="Kallscheuer N."/>
            <person name="Luecker S."/>
            <person name="Lage O.M."/>
            <person name="Pohl T."/>
            <person name="Merkel B.J."/>
            <person name="Hornburger P."/>
            <person name="Mueller R.-W."/>
            <person name="Bruemmer F."/>
            <person name="Labrenz M."/>
            <person name="Spormann A.M."/>
            <person name="Op den Camp H."/>
            <person name="Overmann J."/>
            <person name="Amann R."/>
            <person name="Jetten M.S.M."/>
            <person name="Mascher T."/>
            <person name="Medema M.H."/>
            <person name="Devos D.P."/>
            <person name="Kaster A.-K."/>
            <person name="Ovreas L."/>
            <person name="Rohde M."/>
            <person name="Galperin M.Y."/>
            <person name="Jogler C."/>
        </authorList>
    </citation>
    <scope>NUCLEOTIDE SEQUENCE [LARGE SCALE GENOMIC DNA]</scope>
    <source>
        <strain evidence="1 2">Pr1d</strain>
    </source>
</reference>